<dbReference type="GO" id="GO:0005524">
    <property type="term" value="F:ATP binding"/>
    <property type="evidence" value="ECO:0007669"/>
    <property type="project" value="InterPro"/>
</dbReference>
<proteinExistence type="predicted"/>
<reference evidence="2" key="2">
    <citation type="submission" date="2015-06" db="UniProtKB">
        <authorList>
            <consortium name="EnsemblMetazoa"/>
        </authorList>
    </citation>
    <scope>IDENTIFICATION</scope>
</reference>
<dbReference type="SUPFAM" id="SSF52540">
    <property type="entry name" value="P-loop containing nucleoside triphosphate hydrolases"/>
    <property type="match status" value="1"/>
</dbReference>
<dbReference type="InterPro" id="IPR050496">
    <property type="entry name" value="SNF2_RAD54_helicase_repair"/>
</dbReference>
<keyword evidence="3" id="KW-1185">Reference proteome</keyword>
<accession>T1GYC2</accession>
<dbReference type="EMBL" id="CAQQ02134978">
    <property type="status" value="NOT_ANNOTATED_CDS"/>
    <property type="molecule type" value="Genomic_DNA"/>
</dbReference>
<dbReference type="InterPro" id="IPR027417">
    <property type="entry name" value="P-loop_NTPase"/>
</dbReference>
<dbReference type="InterPro" id="IPR014001">
    <property type="entry name" value="Helicase_ATP-bd"/>
</dbReference>
<dbReference type="PANTHER" id="PTHR45629:SF7">
    <property type="entry name" value="DNA EXCISION REPAIR PROTEIN ERCC-6-RELATED"/>
    <property type="match status" value="1"/>
</dbReference>
<dbReference type="Proteomes" id="UP000015102">
    <property type="component" value="Unassembled WGS sequence"/>
</dbReference>
<dbReference type="PANTHER" id="PTHR45629">
    <property type="entry name" value="SNF2/RAD54 FAMILY MEMBER"/>
    <property type="match status" value="1"/>
</dbReference>
<organism evidence="2 3">
    <name type="scientific">Megaselia scalaris</name>
    <name type="common">Humpbacked fly</name>
    <name type="synonym">Phora scalaris</name>
    <dbReference type="NCBI Taxonomy" id="36166"/>
    <lineage>
        <taxon>Eukaryota</taxon>
        <taxon>Metazoa</taxon>
        <taxon>Ecdysozoa</taxon>
        <taxon>Arthropoda</taxon>
        <taxon>Hexapoda</taxon>
        <taxon>Insecta</taxon>
        <taxon>Pterygota</taxon>
        <taxon>Neoptera</taxon>
        <taxon>Endopterygota</taxon>
        <taxon>Diptera</taxon>
        <taxon>Brachycera</taxon>
        <taxon>Muscomorpha</taxon>
        <taxon>Platypezoidea</taxon>
        <taxon>Phoridae</taxon>
        <taxon>Megaseliini</taxon>
        <taxon>Megaselia</taxon>
    </lineage>
</organism>
<dbReference type="GO" id="GO:0000724">
    <property type="term" value="P:double-strand break repair via homologous recombination"/>
    <property type="evidence" value="ECO:0007669"/>
    <property type="project" value="TreeGrafter"/>
</dbReference>
<dbReference type="Pfam" id="PF00176">
    <property type="entry name" value="SNF2-rel_dom"/>
    <property type="match status" value="1"/>
</dbReference>
<dbReference type="STRING" id="36166.T1GYC2"/>
<protein>
    <recommendedName>
        <fullName evidence="1">Helicase ATP-binding domain-containing protein</fullName>
    </recommendedName>
</protein>
<dbReference type="EnsemblMetazoa" id="MESCA008846-RA">
    <property type="protein sequence ID" value="MESCA008846-PA"/>
    <property type="gene ID" value="MESCA008846"/>
</dbReference>
<dbReference type="EMBL" id="CAQQ02134979">
    <property type="status" value="NOT_ANNOTATED_CDS"/>
    <property type="molecule type" value="Genomic_DNA"/>
</dbReference>
<dbReference type="PROSITE" id="PS51192">
    <property type="entry name" value="HELICASE_ATP_BIND_1"/>
    <property type="match status" value="1"/>
</dbReference>
<dbReference type="GO" id="GO:0005634">
    <property type="term" value="C:nucleus"/>
    <property type="evidence" value="ECO:0007669"/>
    <property type="project" value="TreeGrafter"/>
</dbReference>
<dbReference type="Gene3D" id="3.40.50.10810">
    <property type="entry name" value="Tandem AAA-ATPase domain"/>
    <property type="match status" value="1"/>
</dbReference>
<feature type="domain" description="Helicase ATP-binding" evidence="1">
    <location>
        <begin position="1"/>
        <end position="118"/>
    </location>
</feature>
<sequence length="118" mass="13629">MGLGKTLQCLSVCKSLLKPNRVLQRILIVTPSSLTGNWNNEINKWLKTDRLFAYIVEGRTNIKDYSNQLHLPFVIVSYEMLLSNLEDFKQVHFDLLILDEGHRLKNKSTKIVQGLEET</sequence>
<evidence type="ECO:0000313" key="2">
    <source>
        <dbReference type="EnsemblMetazoa" id="MESCA008846-PA"/>
    </source>
</evidence>
<dbReference type="GO" id="GO:0015616">
    <property type="term" value="F:DNA translocase activity"/>
    <property type="evidence" value="ECO:0007669"/>
    <property type="project" value="TreeGrafter"/>
</dbReference>
<evidence type="ECO:0000259" key="1">
    <source>
        <dbReference type="PROSITE" id="PS51192"/>
    </source>
</evidence>
<dbReference type="GO" id="GO:0007131">
    <property type="term" value="P:reciprocal meiotic recombination"/>
    <property type="evidence" value="ECO:0007669"/>
    <property type="project" value="TreeGrafter"/>
</dbReference>
<dbReference type="InterPro" id="IPR038718">
    <property type="entry name" value="SNF2-like_sf"/>
</dbReference>
<dbReference type="InterPro" id="IPR000330">
    <property type="entry name" value="SNF2_N"/>
</dbReference>
<reference evidence="3" key="1">
    <citation type="submission" date="2013-02" db="EMBL/GenBank/DDBJ databases">
        <authorList>
            <person name="Hughes D."/>
        </authorList>
    </citation>
    <scope>NUCLEOTIDE SEQUENCE</scope>
    <source>
        <strain>Durham</strain>
        <strain evidence="3">NC isolate 2 -- Noor lab</strain>
    </source>
</reference>
<name>T1GYC2_MEGSC</name>
<evidence type="ECO:0000313" key="3">
    <source>
        <dbReference type="Proteomes" id="UP000015102"/>
    </source>
</evidence>
<dbReference type="HOGENOM" id="CLU_2075834_0_0_1"/>
<dbReference type="AlphaFoldDB" id="T1GYC2"/>